<dbReference type="NCBIfam" id="TIGR02222">
    <property type="entry name" value="chap_CsaA"/>
    <property type="match status" value="1"/>
</dbReference>
<organism evidence="5 6">
    <name type="scientific">Alkalidesulfovibrio alkalitolerans DSM 16529</name>
    <dbReference type="NCBI Taxonomy" id="1121439"/>
    <lineage>
        <taxon>Bacteria</taxon>
        <taxon>Pseudomonadati</taxon>
        <taxon>Thermodesulfobacteriota</taxon>
        <taxon>Desulfovibrionia</taxon>
        <taxon>Desulfovibrionales</taxon>
        <taxon>Desulfovibrionaceae</taxon>
        <taxon>Alkalidesulfovibrio</taxon>
    </lineage>
</organism>
<dbReference type="RefSeq" id="WP_020888170.1">
    <property type="nucleotide sequence ID" value="NZ_ATHI01000032.1"/>
</dbReference>
<evidence type="ECO:0000256" key="3">
    <source>
        <dbReference type="PROSITE-ProRule" id="PRU00209"/>
    </source>
</evidence>
<dbReference type="CDD" id="cd02798">
    <property type="entry name" value="tRNA_bind_CsaA"/>
    <property type="match status" value="1"/>
</dbReference>
<dbReference type="InterPro" id="IPR012340">
    <property type="entry name" value="NA-bd_OB-fold"/>
</dbReference>
<reference evidence="5 6" key="1">
    <citation type="journal article" date="2013" name="Genome Announc.">
        <title>Draft genome sequences for three mercury-methylating, sulfate-reducing bacteria.</title>
        <authorList>
            <person name="Brown S.D."/>
            <person name="Hurt R.A.Jr."/>
            <person name="Gilmour C.C."/>
            <person name="Elias D.A."/>
        </authorList>
    </citation>
    <scope>NUCLEOTIDE SEQUENCE [LARGE SCALE GENOMIC DNA]</scope>
    <source>
        <strain evidence="5 6">DSM 16529</strain>
    </source>
</reference>
<dbReference type="PROSITE" id="PS50886">
    <property type="entry name" value="TRBD"/>
    <property type="match status" value="1"/>
</dbReference>
<keyword evidence="6" id="KW-1185">Reference proteome</keyword>
<dbReference type="eggNOG" id="COG0073">
    <property type="taxonomic scope" value="Bacteria"/>
</dbReference>
<dbReference type="InterPro" id="IPR051270">
    <property type="entry name" value="Tyrosine-tRNA_ligase_regulator"/>
</dbReference>
<accession>S7U8T3</accession>
<sequence>MGRDDLSETTAERFFEVEMRVGRVVTAEPLAKAKTPAYRLRIDFGEHGLRHSSAQITDLYAPDELVGRLVVAVTNLPPRRIAGFVSEVLVLGVPDEQGRVTLLEPERDVPVGGRVH</sequence>
<dbReference type="InterPro" id="IPR002547">
    <property type="entry name" value="tRNA-bd_dom"/>
</dbReference>
<proteinExistence type="predicted"/>
<dbReference type="Gene3D" id="2.40.50.140">
    <property type="entry name" value="Nucleic acid-binding proteins"/>
    <property type="match status" value="1"/>
</dbReference>
<evidence type="ECO:0000313" key="5">
    <source>
        <dbReference type="EMBL" id="EPR30334.1"/>
    </source>
</evidence>
<dbReference type="PATRIC" id="fig|1121439.3.peg.2862"/>
<dbReference type="EMBL" id="ATHI01000032">
    <property type="protein sequence ID" value="EPR30334.1"/>
    <property type="molecule type" value="Genomic_DNA"/>
</dbReference>
<comment type="caution">
    <text evidence="5">The sequence shown here is derived from an EMBL/GenBank/DDBJ whole genome shotgun (WGS) entry which is preliminary data.</text>
</comment>
<dbReference type="Pfam" id="PF01588">
    <property type="entry name" value="tRNA_bind"/>
    <property type="match status" value="1"/>
</dbReference>
<keyword evidence="2 3" id="KW-0694">RNA-binding</keyword>
<gene>
    <name evidence="5" type="ORF">dsat_1474</name>
</gene>
<keyword evidence="1 3" id="KW-0820">tRNA-binding</keyword>
<name>S7U8T3_9BACT</name>
<evidence type="ECO:0000256" key="1">
    <source>
        <dbReference type="ARBA" id="ARBA00022555"/>
    </source>
</evidence>
<dbReference type="PANTHER" id="PTHR11586:SF37">
    <property type="entry name" value="TRNA-BINDING DOMAIN-CONTAINING PROTEIN"/>
    <property type="match status" value="1"/>
</dbReference>
<dbReference type="InterPro" id="IPR008231">
    <property type="entry name" value="CsaA"/>
</dbReference>
<evidence type="ECO:0000259" key="4">
    <source>
        <dbReference type="PROSITE" id="PS50886"/>
    </source>
</evidence>
<dbReference type="GO" id="GO:0000049">
    <property type="term" value="F:tRNA binding"/>
    <property type="evidence" value="ECO:0007669"/>
    <property type="project" value="UniProtKB-UniRule"/>
</dbReference>
<dbReference type="Proteomes" id="UP000014975">
    <property type="component" value="Unassembled WGS sequence"/>
</dbReference>
<dbReference type="NCBIfam" id="NF007494">
    <property type="entry name" value="PRK10089.1-3"/>
    <property type="match status" value="1"/>
</dbReference>
<dbReference type="PANTHER" id="PTHR11586">
    <property type="entry name" value="TRNA-AMINOACYLATION COFACTOR ARC1 FAMILY MEMBER"/>
    <property type="match status" value="1"/>
</dbReference>
<evidence type="ECO:0000313" key="6">
    <source>
        <dbReference type="Proteomes" id="UP000014975"/>
    </source>
</evidence>
<dbReference type="NCBIfam" id="NF007495">
    <property type="entry name" value="PRK10089.1-4"/>
    <property type="match status" value="1"/>
</dbReference>
<dbReference type="FunFam" id="2.40.50.140:FF:000165">
    <property type="entry name" value="Chaperone CsaA"/>
    <property type="match status" value="1"/>
</dbReference>
<dbReference type="SUPFAM" id="SSF50249">
    <property type="entry name" value="Nucleic acid-binding proteins"/>
    <property type="match status" value="1"/>
</dbReference>
<evidence type="ECO:0000256" key="2">
    <source>
        <dbReference type="ARBA" id="ARBA00022884"/>
    </source>
</evidence>
<dbReference type="STRING" id="1121439.dsat_1474"/>
<dbReference type="AlphaFoldDB" id="S7U8T3"/>
<feature type="domain" description="TRNA-binding" evidence="4">
    <location>
        <begin position="13"/>
        <end position="116"/>
    </location>
</feature>
<protein>
    <submittedName>
        <fullName evidence="5">Export-related chaperone CsaA</fullName>
    </submittedName>
</protein>